<reference evidence="1" key="1">
    <citation type="submission" date="2022-07" db="EMBL/GenBank/DDBJ databases">
        <title>Phylogenomic reconstructions and comparative analyses of Kickxellomycotina fungi.</title>
        <authorList>
            <person name="Reynolds N.K."/>
            <person name="Stajich J.E."/>
            <person name="Barry K."/>
            <person name="Grigoriev I.V."/>
            <person name="Crous P."/>
            <person name="Smith M.E."/>
        </authorList>
    </citation>
    <scope>NUCLEOTIDE SEQUENCE</scope>
    <source>
        <strain evidence="1">CBS 109366</strain>
    </source>
</reference>
<accession>A0ACC1JK93</accession>
<sequence length="412" mass="44450">VTFYIALGVLGLTGAICGPWIEKNHPRKSGAIGMVVFYAGHLTAALAVHMRMLSLLYFGYGFVAGVGLGIGYVSTIDAVNKWWPRARGTASGCAVMGFGGGSLAFSALNKWLVDNTDLPMAFLILGSMTFAVMLLSIQFMCPPPPGHNPDGVVVVDESETWQLKQPDAPHTAGEKAWGGAKGTPAPPQPRQRQTLSVSLSEALRSRDYWLLYVAFLSNIVFCLVVISNLPRLIDSLFGMGRAVPRSPPMPTYIAVSVEGAFNMLGRVLVGALSDLVGRKTVFLLLLLVQIIVLIFVPIAIHVDSFWAFIGLIWTATVCYGGGFGMIPAFLADMFGINNTSSCHGIILTAWSIASIVGGMTFTGVVNRFLSDGAHAYDEKIYVTNFAWILVLIVIGFVCCLFVRASIRDRMFP</sequence>
<keyword evidence="2" id="KW-1185">Reference proteome</keyword>
<dbReference type="Proteomes" id="UP001140234">
    <property type="component" value="Unassembled WGS sequence"/>
</dbReference>
<organism evidence="1 2">
    <name type="scientific">Coemansia nantahalensis</name>
    <dbReference type="NCBI Taxonomy" id="2789366"/>
    <lineage>
        <taxon>Eukaryota</taxon>
        <taxon>Fungi</taxon>
        <taxon>Fungi incertae sedis</taxon>
        <taxon>Zoopagomycota</taxon>
        <taxon>Kickxellomycotina</taxon>
        <taxon>Kickxellomycetes</taxon>
        <taxon>Kickxellales</taxon>
        <taxon>Kickxellaceae</taxon>
        <taxon>Coemansia</taxon>
    </lineage>
</organism>
<feature type="non-terminal residue" evidence="1">
    <location>
        <position position="1"/>
    </location>
</feature>
<evidence type="ECO:0000313" key="1">
    <source>
        <dbReference type="EMBL" id="KAJ2760781.1"/>
    </source>
</evidence>
<protein>
    <submittedName>
        <fullName evidence="1">Uncharacterized protein</fullName>
    </submittedName>
</protein>
<comment type="caution">
    <text evidence="1">The sequence shown here is derived from an EMBL/GenBank/DDBJ whole genome shotgun (WGS) entry which is preliminary data.</text>
</comment>
<name>A0ACC1JK93_9FUNG</name>
<dbReference type="EMBL" id="JANBUJ010003408">
    <property type="protein sequence ID" value="KAJ2760781.1"/>
    <property type="molecule type" value="Genomic_DNA"/>
</dbReference>
<proteinExistence type="predicted"/>
<gene>
    <name evidence="1" type="ORF">IWQ57_006216</name>
</gene>
<evidence type="ECO:0000313" key="2">
    <source>
        <dbReference type="Proteomes" id="UP001140234"/>
    </source>
</evidence>
<feature type="non-terminal residue" evidence="1">
    <location>
        <position position="412"/>
    </location>
</feature>